<gene>
    <name evidence="2" type="ORF">KK083_31830</name>
</gene>
<dbReference type="SUPFAM" id="SSF51905">
    <property type="entry name" value="FAD/NAD(P)-binding domain"/>
    <property type="match status" value="1"/>
</dbReference>
<protein>
    <submittedName>
        <fullName evidence="2">FAD-dependent oxidoreductase</fullName>
    </submittedName>
</protein>
<comment type="caution">
    <text evidence="2">The sequence shown here is derived from an EMBL/GenBank/DDBJ whole genome shotgun (WGS) entry which is preliminary data.</text>
</comment>
<reference evidence="2 3" key="1">
    <citation type="submission" date="2021-05" db="EMBL/GenBank/DDBJ databases">
        <title>A Polyphasic approach of four new species of the genus Ohtaekwangia: Ohtaekwangia histidinii sp. nov., Ohtaekwangia cretensis sp. nov., Ohtaekwangia indiensis sp. nov., Ohtaekwangia reichenbachii sp. nov. from diverse environment.</title>
        <authorList>
            <person name="Octaviana S."/>
        </authorList>
    </citation>
    <scope>NUCLEOTIDE SEQUENCE [LARGE SCALE GENOMIC DNA]</scope>
    <source>
        <strain evidence="2 3">PWU4</strain>
    </source>
</reference>
<dbReference type="InterPro" id="IPR036188">
    <property type="entry name" value="FAD/NAD-bd_sf"/>
</dbReference>
<name>A0AAP2GMI8_9BACT</name>
<dbReference type="AlphaFoldDB" id="A0AAP2GMI8"/>
<dbReference type="Proteomes" id="UP001319200">
    <property type="component" value="Unassembled WGS sequence"/>
</dbReference>
<dbReference type="Gene3D" id="3.30.9.10">
    <property type="entry name" value="D-Amino Acid Oxidase, subunit A, domain 2"/>
    <property type="match status" value="1"/>
</dbReference>
<dbReference type="InterPro" id="IPR006076">
    <property type="entry name" value="FAD-dep_OxRdtase"/>
</dbReference>
<feature type="domain" description="FAD dependent oxidoreductase" evidence="1">
    <location>
        <begin position="8"/>
        <end position="224"/>
    </location>
</feature>
<dbReference type="Pfam" id="PF01266">
    <property type="entry name" value="DAO"/>
    <property type="match status" value="1"/>
</dbReference>
<organism evidence="2 3">
    <name type="scientific">Chryseosolibacter histidini</name>
    <dbReference type="NCBI Taxonomy" id="2782349"/>
    <lineage>
        <taxon>Bacteria</taxon>
        <taxon>Pseudomonadati</taxon>
        <taxon>Bacteroidota</taxon>
        <taxon>Cytophagia</taxon>
        <taxon>Cytophagales</taxon>
        <taxon>Chryseotaleaceae</taxon>
        <taxon>Chryseosolibacter</taxon>
    </lineage>
</organism>
<feature type="non-terminal residue" evidence="2">
    <location>
        <position position="233"/>
    </location>
</feature>
<dbReference type="Gene3D" id="3.50.50.60">
    <property type="entry name" value="FAD/NAD(P)-binding domain"/>
    <property type="match status" value="1"/>
</dbReference>
<keyword evidence="3" id="KW-1185">Reference proteome</keyword>
<evidence type="ECO:0000313" key="2">
    <source>
        <dbReference type="EMBL" id="MBT1701526.1"/>
    </source>
</evidence>
<proteinExistence type="predicted"/>
<evidence type="ECO:0000259" key="1">
    <source>
        <dbReference type="Pfam" id="PF01266"/>
    </source>
</evidence>
<dbReference type="EMBL" id="JAHESF010000077">
    <property type="protein sequence ID" value="MBT1701526.1"/>
    <property type="molecule type" value="Genomic_DNA"/>
</dbReference>
<dbReference type="RefSeq" id="WP_254170207.1">
    <property type="nucleotide sequence ID" value="NZ_JAHESF010000077.1"/>
</dbReference>
<accession>A0AAP2GMI8</accession>
<sequence length="233" mass="26221">MKDPDLLDYIIVGQGLAGSAAAMQLIALSRRILVIDEGDKNTSSRIAAGMFNPVTGKNPVKTWLADELFPYLHRYYKEAERLTGAKFFFPMPMYRPFVSVEEQNEWMGKSADAAYTNYIESVYASPQYQGEVNDPLGGLMLKQCGYLNTISYLKAVREYIAANGLMQEGFFDENALRLEHDAVEYKGFRAKKIIFCQGHSGGANKWFTGLPLRPLKGETLTIKTGWKKHVILN</sequence>
<evidence type="ECO:0000313" key="3">
    <source>
        <dbReference type="Proteomes" id="UP001319200"/>
    </source>
</evidence>